<dbReference type="Pfam" id="PF18203">
    <property type="entry name" value="IPTL-CTERM"/>
    <property type="match status" value="1"/>
</dbReference>
<accession>A0A2S0MCB8</accession>
<evidence type="ECO:0000256" key="2">
    <source>
        <dbReference type="ARBA" id="ARBA00023136"/>
    </source>
</evidence>
<feature type="domain" description="DUF11" evidence="5">
    <location>
        <begin position="1002"/>
        <end position="1119"/>
    </location>
</feature>
<reference evidence="7 8" key="1">
    <citation type="submission" date="2018-03" db="EMBL/GenBank/DDBJ databases">
        <title>Genome sequencing of Ottowia sp.</title>
        <authorList>
            <person name="Kim S.-J."/>
            <person name="Heo J."/>
            <person name="Kwon S.-W."/>
        </authorList>
    </citation>
    <scope>NUCLEOTIDE SEQUENCE [LARGE SCALE GENOMIC DNA]</scope>
    <source>
        <strain evidence="7 8">KADR8-3</strain>
    </source>
</reference>
<dbReference type="Proteomes" id="UP000239709">
    <property type="component" value="Chromosome"/>
</dbReference>
<feature type="domain" description="DUF11" evidence="5">
    <location>
        <begin position="176"/>
        <end position="305"/>
    </location>
</feature>
<evidence type="ECO:0000259" key="6">
    <source>
        <dbReference type="Pfam" id="PF18203"/>
    </source>
</evidence>
<dbReference type="AlphaFoldDB" id="A0A2S0MCB8"/>
<dbReference type="InterPro" id="IPR013783">
    <property type="entry name" value="Ig-like_fold"/>
</dbReference>
<proteinExistence type="predicted"/>
<evidence type="ECO:0000259" key="5">
    <source>
        <dbReference type="Pfam" id="PF01345"/>
    </source>
</evidence>
<feature type="domain" description="DUF11" evidence="5">
    <location>
        <begin position="856"/>
        <end position="987"/>
    </location>
</feature>
<keyword evidence="4" id="KW-1133">Transmembrane helix</keyword>
<keyword evidence="4" id="KW-0812">Transmembrane</keyword>
<dbReference type="PANTHER" id="PTHR34819">
    <property type="entry name" value="LARGE CYSTEINE-RICH PERIPLASMIC PROTEIN OMCB"/>
    <property type="match status" value="1"/>
</dbReference>
<evidence type="ECO:0000313" key="8">
    <source>
        <dbReference type="Proteomes" id="UP000239709"/>
    </source>
</evidence>
<dbReference type="InterPro" id="IPR051172">
    <property type="entry name" value="Chlamydia_OmcB"/>
</dbReference>
<dbReference type="EMBL" id="CP027666">
    <property type="protein sequence ID" value="AVO33477.1"/>
    <property type="molecule type" value="Genomic_DNA"/>
</dbReference>
<gene>
    <name evidence="7" type="ORF">C6570_03820</name>
</gene>
<evidence type="ECO:0000256" key="3">
    <source>
        <dbReference type="ARBA" id="ARBA00023180"/>
    </source>
</evidence>
<name>A0A2S0MCB8_9BURK</name>
<feature type="domain" description="DUF11" evidence="5">
    <location>
        <begin position="53"/>
        <end position="164"/>
    </location>
</feature>
<sequence length="1158" mass="115217">MIEASPARPDIVRQRVCAPKGRAWAGLLRPWLVGLLGLCALGAGGQALAQSADLLVNQVPAPAALPAGGVVTYNVTVTNNGPNAATAVVLSDTMDAGATVLSAMPSGGGSCGTPAATFTCNWPSLNNGASVTVAVQVRLPTPGVWNNVVSVSSATPDPTPDNNRLSRFATATAAADLVLTASTSAPGAGIAAGAPYTYTLGVNNAGPNALPAGETTTVTFAVPTGAAITARPAGPGWTCTPATGYPLTTGTITCTRTDALASGAAFAAITVPAVARTVGTVSGSFNVGSTFPDGELTNNTRVVSVTALAGTDMSVAKTASPSGTVALGQPVTYTITPRYQGGAAPASGTGEVITVTDTLPATLTYVSHSAPAPWVCNYAAPVLSCTYPGPYTGSNFSNLPAIQLVATPNTEANGVANTATVAVPGDANASNDSGTATVDVSNKADLITTKSASINPVTVGQNYNFTVRVRNDGPVPVAAGQTLTVTDSIPAGITMRAPVTTAGWTCTPNTGLPRAGPFDLTCTRTGPLAVGGSVAFAVPVVNTVNGALTNTACVALSGAGPTDPTGNTGNSCASSGVTTSTTTADLVASKTASGTVFAGDNLTYVITVRNDGPDPATNVGVNDTVANLLATGGVQSVTPSQGACSQPAGPFPLNVTTANINCNLGTLANGASATVTVVVKPANTTSADLNRTNTAIARSADVGDTEQPNNTANVTSVVSPRVDVRVTKSAPATIKVGEPLTYVLTAINDGPSTAATVRITDVMPPNTHFLSAGTPSGGGSCPTVPAVGSAGQTLACEWPSIPPGTQYTVTVRVRPLPAAQGSNIVNTVNITTATTESNSGNNSAQATTAVTAALADITVTKADTVDPIPLGTDTEYVITMRNLGPSYAHNLVMTDSFPSGGNSGAVFAYRGGLTVTPAGGTCTEPALGATTGVLACTFAGIDVNEVITVRYRMQASAITDPAAYSAPHYNRVTVAVDEPEAQTTNNATVEFTTTRRDPIANDLSVTLTPSAPALTPGTPITFTMTVKNEGTNAMSGQAVFTLPPGLVLPPGATLPAGCTLTAPNQITCTVTNLAPGASQPFAITLDVPAGYTGGAATATAVVSATGDQVSSNNNASATVLAPGSGGVTGVPTLGEWGLLLLSLLAAVAGLRQMRRQGR</sequence>
<comment type="subcellular location">
    <subcellularLocation>
        <location evidence="1">Membrane</location>
        <topology evidence="1">Single-pass membrane protein</topology>
    </subcellularLocation>
</comment>
<dbReference type="NCBIfam" id="TIGR01451">
    <property type="entry name" value="B_ant_repeat"/>
    <property type="match status" value="5"/>
</dbReference>
<feature type="domain" description="DUF11" evidence="5">
    <location>
        <begin position="585"/>
        <end position="715"/>
    </location>
</feature>
<dbReference type="OrthoDB" id="158862at2"/>
<dbReference type="InterPro" id="IPR047589">
    <property type="entry name" value="DUF11_rpt"/>
</dbReference>
<feature type="transmembrane region" description="Helical" evidence="4">
    <location>
        <begin position="1133"/>
        <end position="1150"/>
    </location>
</feature>
<feature type="domain" description="DUF11" evidence="5">
    <location>
        <begin position="445"/>
        <end position="568"/>
    </location>
</feature>
<feature type="domain" description="DUF11" evidence="5">
    <location>
        <begin position="723"/>
        <end position="847"/>
    </location>
</feature>
<dbReference type="Pfam" id="PF01345">
    <property type="entry name" value="DUF11"/>
    <property type="match status" value="8"/>
</dbReference>
<dbReference type="InterPro" id="IPR026442">
    <property type="entry name" value="IPTL_CTERM"/>
</dbReference>
<dbReference type="Gene3D" id="2.60.40.10">
    <property type="entry name" value="Immunoglobulins"/>
    <property type="match status" value="4"/>
</dbReference>
<keyword evidence="2 4" id="KW-0472">Membrane</keyword>
<feature type="domain" description="IPTL-CTERM protein sorting" evidence="6">
    <location>
        <begin position="1128"/>
        <end position="1155"/>
    </location>
</feature>
<dbReference type="KEGG" id="otk:C6570_03820"/>
<dbReference type="GO" id="GO:0016020">
    <property type="term" value="C:membrane"/>
    <property type="evidence" value="ECO:0007669"/>
    <property type="project" value="UniProtKB-SubCell"/>
</dbReference>
<dbReference type="NCBIfam" id="TIGR04174">
    <property type="entry name" value="IPTL_CTERM"/>
    <property type="match status" value="1"/>
</dbReference>
<organism evidence="7 8">
    <name type="scientific">Ottowia oryzae</name>
    <dbReference type="NCBI Taxonomy" id="2109914"/>
    <lineage>
        <taxon>Bacteria</taxon>
        <taxon>Pseudomonadati</taxon>
        <taxon>Pseudomonadota</taxon>
        <taxon>Betaproteobacteria</taxon>
        <taxon>Burkholderiales</taxon>
        <taxon>Comamonadaceae</taxon>
        <taxon>Ottowia</taxon>
    </lineage>
</organism>
<feature type="domain" description="DUF11" evidence="5">
    <location>
        <begin position="312"/>
        <end position="438"/>
    </location>
</feature>
<protein>
    <submittedName>
        <fullName evidence="7">IPTL-CTERM sorting domain-containing protein</fullName>
    </submittedName>
</protein>
<dbReference type="InterPro" id="IPR032695">
    <property type="entry name" value="Integrin_dom_sf"/>
</dbReference>
<dbReference type="SUPFAM" id="SSF69179">
    <property type="entry name" value="Integrin domains"/>
    <property type="match status" value="1"/>
</dbReference>
<evidence type="ECO:0000256" key="4">
    <source>
        <dbReference type="SAM" id="Phobius"/>
    </source>
</evidence>
<dbReference type="InterPro" id="IPR001434">
    <property type="entry name" value="OmcB-like_DUF11"/>
</dbReference>
<evidence type="ECO:0000313" key="7">
    <source>
        <dbReference type="EMBL" id="AVO33477.1"/>
    </source>
</evidence>
<keyword evidence="8" id="KW-1185">Reference proteome</keyword>
<keyword evidence="3" id="KW-0325">Glycoprotein</keyword>
<evidence type="ECO:0000256" key="1">
    <source>
        <dbReference type="ARBA" id="ARBA00004167"/>
    </source>
</evidence>